<evidence type="ECO:0000259" key="6">
    <source>
        <dbReference type="PROSITE" id="PS51755"/>
    </source>
</evidence>
<gene>
    <name evidence="7" type="ORF">HNR06_005255</name>
</gene>
<dbReference type="Gene3D" id="1.10.10.10">
    <property type="entry name" value="Winged helix-like DNA-binding domain superfamily/Winged helix DNA-binding domain"/>
    <property type="match status" value="1"/>
</dbReference>
<keyword evidence="2" id="KW-0805">Transcription regulation</keyword>
<reference evidence="7 8" key="1">
    <citation type="submission" date="2020-07" db="EMBL/GenBank/DDBJ databases">
        <title>Sequencing the genomes of 1000 actinobacteria strains.</title>
        <authorList>
            <person name="Klenk H.-P."/>
        </authorList>
    </citation>
    <scope>NUCLEOTIDE SEQUENCE [LARGE SCALE GENOMIC DNA]</scope>
    <source>
        <strain evidence="7 8">DSM 45278</strain>
    </source>
</reference>
<proteinExistence type="inferred from homology"/>
<dbReference type="AlphaFoldDB" id="A0A7Z0BLX3"/>
<evidence type="ECO:0000256" key="4">
    <source>
        <dbReference type="ARBA" id="ARBA00023163"/>
    </source>
</evidence>
<protein>
    <submittedName>
        <fullName evidence="7">DNA-binding SARP family transcriptional activator</fullName>
    </submittedName>
</protein>
<dbReference type="EMBL" id="JACCHL010000001">
    <property type="protein sequence ID" value="NYH55666.1"/>
    <property type="molecule type" value="Genomic_DNA"/>
</dbReference>
<dbReference type="Pfam" id="PF03704">
    <property type="entry name" value="BTAD"/>
    <property type="match status" value="1"/>
</dbReference>
<comment type="caution">
    <text evidence="7">The sequence shown here is derived from an EMBL/GenBank/DDBJ whole genome shotgun (WGS) entry which is preliminary data.</text>
</comment>
<name>A0A7Z0BLX3_9ACTN</name>
<comment type="similarity">
    <text evidence="1">Belongs to the AfsR/DnrI/RedD regulatory family.</text>
</comment>
<dbReference type="GO" id="GO:0000160">
    <property type="term" value="P:phosphorelay signal transduction system"/>
    <property type="evidence" value="ECO:0007669"/>
    <property type="project" value="InterPro"/>
</dbReference>
<dbReference type="InterPro" id="IPR051677">
    <property type="entry name" value="AfsR-DnrI-RedD_regulator"/>
</dbReference>
<dbReference type="Gene3D" id="1.25.40.10">
    <property type="entry name" value="Tetratricopeptide repeat domain"/>
    <property type="match status" value="1"/>
</dbReference>
<evidence type="ECO:0000313" key="7">
    <source>
        <dbReference type="EMBL" id="NYH55666.1"/>
    </source>
</evidence>
<dbReference type="CDD" id="cd15831">
    <property type="entry name" value="BTAD"/>
    <property type="match status" value="1"/>
</dbReference>
<evidence type="ECO:0000256" key="2">
    <source>
        <dbReference type="ARBA" id="ARBA00023015"/>
    </source>
</evidence>
<organism evidence="7 8">
    <name type="scientific">Nocardiopsis sinuspersici</name>
    <dbReference type="NCBI Taxonomy" id="501010"/>
    <lineage>
        <taxon>Bacteria</taxon>
        <taxon>Bacillati</taxon>
        <taxon>Actinomycetota</taxon>
        <taxon>Actinomycetes</taxon>
        <taxon>Streptosporangiales</taxon>
        <taxon>Nocardiopsidaceae</taxon>
        <taxon>Nocardiopsis</taxon>
    </lineage>
</organism>
<dbReference type="InterPro" id="IPR001867">
    <property type="entry name" value="OmpR/PhoB-type_DNA-bd"/>
</dbReference>
<keyword evidence="3 5" id="KW-0238">DNA-binding</keyword>
<dbReference type="PANTHER" id="PTHR35807">
    <property type="entry name" value="TRANSCRIPTIONAL REGULATOR REDD-RELATED"/>
    <property type="match status" value="1"/>
</dbReference>
<accession>A0A7Z0BLX3</accession>
<dbReference type="SUPFAM" id="SSF48452">
    <property type="entry name" value="TPR-like"/>
    <property type="match status" value="1"/>
</dbReference>
<feature type="domain" description="OmpR/PhoB-type" evidence="6">
    <location>
        <begin position="1"/>
        <end position="55"/>
    </location>
</feature>
<evidence type="ECO:0000256" key="3">
    <source>
        <dbReference type="ARBA" id="ARBA00023125"/>
    </source>
</evidence>
<dbReference type="PROSITE" id="PS51755">
    <property type="entry name" value="OMPR_PHOB"/>
    <property type="match status" value="1"/>
</dbReference>
<dbReference type="GO" id="GO:0006355">
    <property type="term" value="P:regulation of DNA-templated transcription"/>
    <property type="evidence" value="ECO:0007669"/>
    <property type="project" value="InterPro"/>
</dbReference>
<dbReference type="InterPro" id="IPR036388">
    <property type="entry name" value="WH-like_DNA-bd_sf"/>
</dbReference>
<dbReference type="PANTHER" id="PTHR35807:SF1">
    <property type="entry name" value="TRANSCRIPTIONAL REGULATOR REDD"/>
    <property type="match status" value="1"/>
</dbReference>
<feature type="DNA-binding region" description="OmpR/PhoB-type" evidence="5">
    <location>
        <begin position="1"/>
        <end position="55"/>
    </location>
</feature>
<dbReference type="InterPro" id="IPR011990">
    <property type="entry name" value="TPR-like_helical_dom_sf"/>
</dbReference>
<evidence type="ECO:0000256" key="1">
    <source>
        <dbReference type="ARBA" id="ARBA00005820"/>
    </source>
</evidence>
<dbReference type="Proteomes" id="UP000584931">
    <property type="component" value="Unassembled WGS sequence"/>
</dbReference>
<dbReference type="SMART" id="SM01043">
    <property type="entry name" value="BTAD"/>
    <property type="match status" value="1"/>
</dbReference>
<evidence type="ECO:0000313" key="8">
    <source>
        <dbReference type="Proteomes" id="UP000584931"/>
    </source>
</evidence>
<keyword evidence="4" id="KW-0804">Transcription</keyword>
<dbReference type="GO" id="GO:0003677">
    <property type="term" value="F:DNA binding"/>
    <property type="evidence" value="ECO:0007669"/>
    <property type="project" value="UniProtKB-UniRule"/>
</dbReference>
<evidence type="ECO:0000256" key="5">
    <source>
        <dbReference type="PROSITE-ProRule" id="PRU01091"/>
    </source>
</evidence>
<dbReference type="InterPro" id="IPR005158">
    <property type="entry name" value="BTAD"/>
</dbReference>
<sequence>MEELWGTELPRSALTTLQTYILQIRRHLGSVLDQDSDQTPKSVLVTQHGGYRLNIAPTAVDVRRYEQLVVEGIGAAEGGEDVRASELFGRALDMWRGSALVDVDTGPILEIEVMRLQESRLSTLEHRIKADLRLGRHAELLTELTALTARHPLHEGLHAHHIVAMCRSGRQWQALEIYQTLRHRFIDELGLEPSPRLRRLHQAVLASDPALDIMPKPRRDEAEPHLAF</sequence>